<dbReference type="NCBIfam" id="TIGR00093">
    <property type="entry name" value="pseudouridine synthase"/>
    <property type="match status" value="1"/>
</dbReference>
<organism evidence="5 6">
    <name type="scientific">Rapidithrix thailandica</name>
    <dbReference type="NCBI Taxonomy" id="413964"/>
    <lineage>
        <taxon>Bacteria</taxon>
        <taxon>Pseudomonadati</taxon>
        <taxon>Bacteroidota</taxon>
        <taxon>Cytophagia</taxon>
        <taxon>Cytophagales</taxon>
        <taxon>Flammeovirgaceae</taxon>
        <taxon>Rapidithrix</taxon>
    </lineage>
</organism>
<dbReference type="Gene3D" id="3.30.70.580">
    <property type="entry name" value="Pseudouridine synthase I, catalytic domain, N-terminal subdomain"/>
    <property type="match status" value="1"/>
</dbReference>
<dbReference type="Pfam" id="PF00849">
    <property type="entry name" value="PseudoU_synth_2"/>
    <property type="match status" value="1"/>
</dbReference>
<accession>A0AAW9RWG5</accession>
<dbReference type="InterPro" id="IPR018496">
    <property type="entry name" value="PsdUridine_synth_RsuA/RluB_CS"/>
</dbReference>
<dbReference type="EC" id="5.4.99.-" evidence="3"/>
<comment type="caution">
    <text evidence="5">The sequence shown here is derived from an EMBL/GenBank/DDBJ whole genome shotgun (WGS) entry which is preliminary data.</text>
</comment>
<proteinExistence type="inferred from homology"/>
<evidence type="ECO:0000313" key="5">
    <source>
        <dbReference type="EMBL" id="MEN7549149.1"/>
    </source>
</evidence>
<reference evidence="5 6" key="1">
    <citation type="submission" date="2024-04" db="EMBL/GenBank/DDBJ databases">
        <title>Novel genus in family Flammeovirgaceae.</title>
        <authorList>
            <person name="Nguyen T.H."/>
            <person name="Vuong T.Q."/>
            <person name="Le H."/>
            <person name="Kim S.-G."/>
        </authorList>
    </citation>
    <scope>NUCLEOTIDE SEQUENCE [LARGE SCALE GENOMIC DNA]</scope>
    <source>
        <strain evidence="5 6">JCM 23209</strain>
    </source>
</reference>
<dbReference type="InterPro" id="IPR000748">
    <property type="entry name" value="PsdUridine_synth_RsuA/RluB/E/F"/>
</dbReference>
<name>A0AAW9RWG5_9BACT</name>
<dbReference type="GO" id="GO:0001522">
    <property type="term" value="P:pseudouridine synthesis"/>
    <property type="evidence" value="ECO:0007669"/>
    <property type="project" value="InterPro"/>
</dbReference>
<evidence type="ECO:0000259" key="4">
    <source>
        <dbReference type="Pfam" id="PF00849"/>
    </source>
</evidence>
<dbReference type="Gene3D" id="3.30.70.1560">
    <property type="entry name" value="Alpha-L RNA-binding motif"/>
    <property type="match status" value="1"/>
</dbReference>
<dbReference type="GO" id="GO:0009982">
    <property type="term" value="F:pseudouridine synthase activity"/>
    <property type="evidence" value="ECO:0007669"/>
    <property type="project" value="InterPro"/>
</dbReference>
<dbReference type="PANTHER" id="PTHR47683:SF2">
    <property type="entry name" value="RNA-BINDING S4 DOMAIN-CONTAINING PROTEIN"/>
    <property type="match status" value="1"/>
</dbReference>
<sequence length="213" mass="24681">MGQFNAIIDNNFALVRGDLFNYYIIYKPYGMLTQFMDEQGRPTLKDLGPFPKDVYPVGRLDLDSEGLLILTNDVQLNQRLLHPKHKHQREYWAQVEGAIHQEALNQLKKGLEIKVNKKTYKTLPAQAFAMEEPENLPPRNPPIRYRKTVPTSWLKLQLMEGKNRQVRKMTAKAGFPTLRLIRARIENLSLGNLQPGEVKELPRNAIYKALFKK</sequence>
<dbReference type="GO" id="GO:0006364">
    <property type="term" value="P:rRNA processing"/>
    <property type="evidence" value="ECO:0007669"/>
    <property type="project" value="UniProtKB-ARBA"/>
</dbReference>
<evidence type="ECO:0000256" key="1">
    <source>
        <dbReference type="ARBA" id="ARBA00008348"/>
    </source>
</evidence>
<dbReference type="AlphaFoldDB" id="A0AAW9RWG5"/>
<dbReference type="RefSeq" id="WP_346821918.1">
    <property type="nucleotide sequence ID" value="NZ_JBDKWZ010000007.1"/>
</dbReference>
<dbReference type="GO" id="GO:0140098">
    <property type="term" value="F:catalytic activity, acting on RNA"/>
    <property type="evidence" value="ECO:0007669"/>
    <property type="project" value="UniProtKB-ARBA"/>
</dbReference>
<comment type="similarity">
    <text evidence="1 3">Belongs to the pseudouridine synthase RsuA family.</text>
</comment>
<protein>
    <recommendedName>
        <fullName evidence="3">Pseudouridine synthase</fullName>
        <ecNumber evidence="3">5.4.99.-</ecNumber>
    </recommendedName>
</protein>
<dbReference type="InterPro" id="IPR050343">
    <property type="entry name" value="RsuA_PseudoU_synthase"/>
</dbReference>
<dbReference type="InterPro" id="IPR042092">
    <property type="entry name" value="PsdUridine_s_RsuA/RluB/E/F_cat"/>
</dbReference>
<evidence type="ECO:0000313" key="6">
    <source>
        <dbReference type="Proteomes" id="UP001403385"/>
    </source>
</evidence>
<keyword evidence="6" id="KW-1185">Reference proteome</keyword>
<feature type="domain" description="Pseudouridine synthase RsuA/RluA-like" evidence="4">
    <location>
        <begin position="21"/>
        <end position="171"/>
    </location>
</feature>
<evidence type="ECO:0000256" key="2">
    <source>
        <dbReference type="ARBA" id="ARBA00023235"/>
    </source>
</evidence>
<evidence type="ECO:0000256" key="3">
    <source>
        <dbReference type="RuleBase" id="RU003887"/>
    </source>
</evidence>
<dbReference type="EMBL" id="JBDKWZ010000007">
    <property type="protein sequence ID" value="MEN7549149.1"/>
    <property type="molecule type" value="Genomic_DNA"/>
</dbReference>
<dbReference type="PROSITE" id="PS01149">
    <property type="entry name" value="PSI_RSU"/>
    <property type="match status" value="1"/>
</dbReference>
<keyword evidence="2 3" id="KW-0413">Isomerase</keyword>
<dbReference type="PANTHER" id="PTHR47683">
    <property type="entry name" value="PSEUDOURIDINE SYNTHASE FAMILY PROTEIN-RELATED"/>
    <property type="match status" value="1"/>
</dbReference>
<dbReference type="InterPro" id="IPR006145">
    <property type="entry name" value="PsdUridine_synth_RsuA/RluA"/>
</dbReference>
<dbReference type="Proteomes" id="UP001403385">
    <property type="component" value="Unassembled WGS sequence"/>
</dbReference>
<dbReference type="InterPro" id="IPR020103">
    <property type="entry name" value="PsdUridine_synth_cat_dom_sf"/>
</dbReference>
<dbReference type="InterPro" id="IPR020094">
    <property type="entry name" value="TruA/RsuA/RluB/E/F_N"/>
</dbReference>
<gene>
    <name evidence="5" type="ORF">AAG747_14595</name>
</gene>
<dbReference type="GO" id="GO:0003723">
    <property type="term" value="F:RNA binding"/>
    <property type="evidence" value="ECO:0007669"/>
    <property type="project" value="InterPro"/>
</dbReference>
<dbReference type="SUPFAM" id="SSF55120">
    <property type="entry name" value="Pseudouridine synthase"/>
    <property type="match status" value="1"/>
</dbReference>